<gene>
    <name evidence="1" type="ORF">BTMF_LOCUS8399</name>
</gene>
<evidence type="ECO:0000313" key="2">
    <source>
        <dbReference type="Proteomes" id="UP000280834"/>
    </source>
</evidence>
<dbReference type="EMBL" id="UZAG01016387">
    <property type="protein sequence ID" value="VDO28041.1"/>
    <property type="molecule type" value="Genomic_DNA"/>
</dbReference>
<dbReference type="Proteomes" id="UP000280834">
    <property type="component" value="Unassembled WGS sequence"/>
</dbReference>
<protein>
    <submittedName>
        <fullName evidence="1">Uncharacterized protein</fullName>
    </submittedName>
</protein>
<reference evidence="1 2" key="1">
    <citation type="submission" date="2018-11" db="EMBL/GenBank/DDBJ databases">
        <authorList>
            <consortium name="Pathogen Informatics"/>
        </authorList>
    </citation>
    <scope>NUCLEOTIDE SEQUENCE [LARGE SCALE GENOMIC DNA]</scope>
</reference>
<dbReference type="AlphaFoldDB" id="A0A3P7U1E2"/>
<evidence type="ECO:0000313" key="1">
    <source>
        <dbReference type="EMBL" id="VDO28041.1"/>
    </source>
</evidence>
<proteinExistence type="predicted"/>
<organism evidence="1 2">
    <name type="scientific">Brugia timori</name>
    <dbReference type="NCBI Taxonomy" id="42155"/>
    <lineage>
        <taxon>Eukaryota</taxon>
        <taxon>Metazoa</taxon>
        <taxon>Ecdysozoa</taxon>
        <taxon>Nematoda</taxon>
        <taxon>Chromadorea</taxon>
        <taxon>Rhabditida</taxon>
        <taxon>Spirurina</taxon>
        <taxon>Spiruromorpha</taxon>
        <taxon>Filarioidea</taxon>
        <taxon>Onchocercidae</taxon>
        <taxon>Brugia</taxon>
    </lineage>
</organism>
<accession>A0A3P7U1E2</accession>
<keyword evidence="2" id="KW-1185">Reference proteome</keyword>
<sequence>MRQTETCVIKLLAILQSDLGNLEQAIGLLTKFSFTKLIQLLLI</sequence>
<name>A0A3P7U1E2_9BILA</name>